<protein>
    <submittedName>
        <fullName evidence="2">Uncharacterized protein</fullName>
    </submittedName>
</protein>
<dbReference type="EMBL" id="KN839860">
    <property type="protein sequence ID" value="KIJ61785.1"/>
    <property type="molecule type" value="Genomic_DNA"/>
</dbReference>
<keyword evidence="3" id="KW-1185">Reference proteome</keyword>
<evidence type="ECO:0000313" key="3">
    <source>
        <dbReference type="Proteomes" id="UP000053820"/>
    </source>
</evidence>
<dbReference type="AlphaFoldDB" id="A0A0C9VUQ7"/>
<evidence type="ECO:0000256" key="1">
    <source>
        <dbReference type="SAM" id="MobiDB-lite"/>
    </source>
</evidence>
<name>A0A0C9VUQ7_9AGAM</name>
<accession>A0A0C9VUQ7</accession>
<organism evidence="2 3">
    <name type="scientific">Hydnomerulius pinastri MD-312</name>
    <dbReference type="NCBI Taxonomy" id="994086"/>
    <lineage>
        <taxon>Eukaryota</taxon>
        <taxon>Fungi</taxon>
        <taxon>Dikarya</taxon>
        <taxon>Basidiomycota</taxon>
        <taxon>Agaricomycotina</taxon>
        <taxon>Agaricomycetes</taxon>
        <taxon>Agaricomycetidae</taxon>
        <taxon>Boletales</taxon>
        <taxon>Boletales incertae sedis</taxon>
        <taxon>Leucogyrophana</taxon>
    </lineage>
</organism>
<proteinExistence type="predicted"/>
<feature type="region of interest" description="Disordered" evidence="1">
    <location>
        <begin position="16"/>
        <end position="51"/>
    </location>
</feature>
<feature type="compositionally biased region" description="Polar residues" evidence="1">
    <location>
        <begin position="19"/>
        <end position="32"/>
    </location>
</feature>
<reference evidence="2 3" key="1">
    <citation type="submission" date="2014-04" db="EMBL/GenBank/DDBJ databases">
        <title>Evolutionary Origins and Diversification of the Mycorrhizal Mutualists.</title>
        <authorList>
            <consortium name="DOE Joint Genome Institute"/>
            <consortium name="Mycorrhizal Genomics Consortium"/>
            <person name="Kohler A."/>
            <person name="Kuo A."/>
            <person name="Nagy L.G."/>
            <person name="Floudas D."/>
            <person name="Copeland A."/>
            <person name="Barry K.W."/>
            <person name="Cichocki N."/>
            <person name="Veneault-Fourrey C."/>
            <person name="LaButti K."/>
            <person name="Lindquist E.A."/>
            <person name="Lipzen A."/>
            <person name="Lundell T."/>
            <person name="Morin E."/>
            <person name="Murat C."/>
            <person name="Riley R."/>
            <person name="Ohm R."/>
            <person name="Sun H."/>
            <person name="Tunlid A."/>
            <person name="Henrissat B."/>
            <person name="Grigoriev I.V."/>
            <person name="Hibbett D.S."/>
            <person name="Martin F."/>
        </authorList>
    </citation>
    <scope>NUCLEOTIDE SEQUENCE [LARGE SCALE GENOMIC DNA]</scope>
    <source>
        <strain evidence="2 3">MD-312</strain>
    </source>
</reference>
<evidence type="ECO:0000313" key="2">
    <source>
        <dbReference type="EMBL" id="KIJ61785.1"/>
    </source>
</evidence>
<dbReference type="HOGENOM" id="CLU_3106659_0_0_1"/>
<sequence length="51" mass="5613">MSWVCESQVASGRYVGSTIHGQPPTNINLNSHKSGDIYTRMTPFPQTPHPS</sequence>
<gene>
    <name evidence="2" type="ORF">HYDPIDRAFT_115628</name>
</gene>
<dbReference type="Proteomes" id="UP000053820">
    <property type="component" value="Unassembled WGS sequence"/>
</dbReference>